<evidence type="ECO:0000256" key="2">
    <source>
        <dbReference type="ARBA" id="ARBA00008593"/>
    </source>
</evidence>
<feature type="compositionally biased region" description="Basic and acidic residues" evidence="7">
    <location>
        <begin position="475"/>
        <end position="485"/>
    </location>
</feature>
<keyword evidence="5" id="KW-0479">Metal-binding</keyword>
<accession>A0A5E4N7L1</accession>
<dbReference type="Gene3D" id="3.30.460.10">
    <property type="entry name" value="Beta Polymerase, domain 2"/>
    <property type="match status" value="1"/>
</dbReference>
<dbReference type="SUPFAM" id="SSF81301">
    <property type="entry name" value="Nucleotidyltransferase"/>
    <property type="match status" value="1"/>
</dbReference>
<dbReference type="InterPro" id="IPR002058">
    <property type="entry name" value="PAP_assoc"/>
</dbReference>
<sequence>MDPQIGWLQPEQVGPAQEFWSRILDLTEDTDSNDDKYSTEICQEEEEDDDYSLPLDWKFDFSIEDQEIKTSNLYEQGLFTNIASTYNMNKMQSHYIGKFGGCPWRHGKTYDRQPICTLHKEIEDFFAYMSATPEEHNMRLDVLERVTNVIHAEWPKAKVEVFGSFRTGLYLPTSDMDLVVIGEWDTLPLHSLAQALLKNGVCNDNIQVLDKASVPIVKMTDKATDVRVDISFNMNNGVKSAEMIKHYMDVFPMLPKLVLVLKQFLAQRDMNEVFYGGISSYSLILMVVSFLQLHPRGDLNYPTANLGVLLIEFFELYGKQFNYMITAIRVKDGGLYISKDEVQKDMVEGHRPSILCIEDPLTPGNDIGRGSYGALQVKSVFEYAFTTLKAALDPQIVPPNFSILGRIVRVNDKVILYRQWVRDTYALQNTQRIIINNYLTTSNISNNVSVSTNTSSRASTVSSGSGSAESDSESSIEKLSDHGDQNDLNDQNSNYQPRRKYPHHYRHNSWNNQQHYQMINPGSHTPSRNQRIICTSPANSYQHRGFTNNNYNNNYNNHQNYRPHAGNKHQFTGNYQPHFGNFTSSHKRQKRKNQTQDVR</sequence>
<dbReference type="FunFam" id="3.30.460.10:FF:000006">
    <property type="entry name" value="non-canonical poly(A) RNA polymerase PAPD5"/>
    <property type="match status" value="1"/>
</dbReference>
<evidence type="ECO:0000256" key="6">
    <source>
        <dbReference type="ARBA" id="ARBA00022842"/>
    </source>
</evidence>
<feature type="compositionally biased region" description="Polar residues" evidence="7">
    <location>
        <begin position="486"/>
        <end position="496"/>
    </location>
</feature>
<dbReference type="FunFam" id="1.10.1410.10:FF:000003">
    <property type="entry name" value="non-canonical poly(A) RNA polymerase PAPD7"/>
    <property type="match status" value="1"/>
</dbReference>
<dbReference type="GO" id="GO:0031499">
    <property type="term" value="C:TRAMP complex"/>
    <property type="evidence" value="ECO:0007669"/>
    <property type="project" value="TreeGrafter"/>
</dbReference>
<comment type="similarity">
    <text evidence="2">Belongs to the DNA polymerase type-B-like family.</text>
</comment>
<keyword evidence="6" id="KW-0460">Magnesium</keyword>
<feature type="domain" description="PAP-associated" evidence="8">
    <location>
        <begin position="305"/>
        <end position="365"/>
    </location>
</feature>
<dbReference type="EMBL" id="CABPRJ010001897">
    <property type="protein sequence ID" value="VVC39737.1"/>
    <property type="molecule type" value="Genomic_DNA"/>
</dbReference>
<dbReference type="CDD" id="cd05402">
    <property type="entry name" value="NT_PAP_TUTase"/>
    <property type="match status" value="1"/>
</dbReference>
<comment type="cofactor">
    <cofactor evidence="1">
        <name>Mn(2+)</name>
        <dbReference type="ChEBI" id="CHEBI:29035"/>
    </cofactor>
</comment>
<feature type="compositionally biased region" description="Low complexity" evidence="7">
    <location>
        <begin position="446"/>
        <end position="469"/>
    </location>
</feature>
<dbReference type="PANTHER" id="PTHR23092:SF15">
    <property type="entry name" value="INACTIVE NON-CANONICAL POLY(A) RNA POLYMERASE PROTEIN TRF4-2-RELATED"/>
    <property type="match status" value="1"/>
</dbReference>
<feature type="domain" description="Poly(A) RNA polymerase mitochondrial-like central palm" evidence="9">
    <location>
        <begin position="118"/>
        <end position="248"/>
    </location>
</feature>
<protein>
    <recommendedName>
        <fullName evidence="3">polynucleotide adenylyltransferase</fullName>
        <ecNumber evidence="3">2.7.7.19</ecNumber>
    </recommendedName>
</protein>
<evidence type="ECO:0000313" key="10">
    <source>
        <dbReference type="EMBL" id="VVC39737.1"/>
    </source>
</evidence>
<keyword evidence="4 10" id="KW-0808">Transferase</keyword>
<dbReference type="Gene3D" id="1.10.1410.10">
    <property type="match status" value="1"/>
</dbReference>
<feature type="compositionally biased region" description="Basic residues" evidence="7">
    <location>
        <begin position="497"/>
        <end position="506"/>
    </location>
</feature>
<evidence type="ECO:0000313" key="11">
    <source>
        <dbReference type="Proteomes" id="UP000325440"/>
    </source>
</evidence>
<feature type="region of interest" description="Disordered" evidence="7">
    <location>
        <begin position="563"/>
        <end position="599"/>
    </location>
</feature>
<dbReference type="GO" id="GO:0046872">
    <property type="term" value="F:metal ion binding"/>
    <property type="evidence" value="ECO:0007669"/>
    <property type="project" value="UniProtKB-KW"/>
</dbReference>
<dbReference type="InterPro" id="IPR054708">
    <property type="entry name" value="MTPAP-like_central"/>
</dbReference>
<gene>
    <name evidence="10" type="ORF">CINCED_3A017586</name>
</gene>
<evidence type="ECO:0000256" key="3">
    <source>
        <dbReference type="ARBA" id="ARBA00012388"/>
    </source>
</evidence>
<feature type="region of interest" description="Disordered" evidence="7">
    <location>
        <begin position="446"/>
        <end position="506"/>
    </location>
</feature>
<evidence type="ECO:0000256" key="5">
    <source>
        <dbReference type="ARBA" id="ARBA00022723"/>
    </source>
</evidence>
<dbReference type="Pfam" id="PF03828">
    <property type="entry name" value="PAP_assoc"/>
    <property type="match status" value="1"/>
</dbReference>
<evidence type="ECO:0000259" key="8">
    <source>
        <dbReference type="Pfam" id="PF03828"/>
    </source>
</evidence>
<dbReference type="EC" id="2.7.7.19" evidence="3"/>
<dbReference type="OrthoDB" id="273917at2759"/>
<evidence type="ECO:0000256" key="4">
    <source>
        <dbReference type="ARBA" id="ARBA00022679"/>
    </source>
</evidence>
<dbReference type="GO" id="GO:1990817">
    <property type="term" value="F:poly(A) RNA polymerase activity"/>
    <property type="evidence" value="ECO:0007669"/>
    <property type="project" value="UniProtKB-EC"/>
</dbReference>
<dbReference type="GO" id="GO:0043634">
    <property type="term" value="P:polyadenylation-dependent ncRNA catabolic process"/>
    <property type="evidence" value="ECO:0007669"/>
    <property type="project" value="TreeGrafter"/>
</dbReference>
<dbReference type="GO" id="GO:0003729">
    <property type="term" value="F:mRNA binding"/>
    <property type="evidence" value="ECO:0007669"/>
    <property type="project" value="TreeGrafter"/>
</dbReference>
<dbReference type="Proteomes" id="UP000325440">
    <property type="component" value="Unassembled WGS sequence"/>
</dbReference>
<dbReference type="InterPro" id="IPR043519">
    <property type="entry name" value="NT_sf"/>
</dbReference>
<dbReference type="PANTHER" id="PTHR23092">
    <property type="entry name" value="POLY(A) RNA POLYMERASE"/>
    <property type="match status" value="1"/>
</dbReference>
<evidence type="ECO:0000256" key="1">
    <source>
        <dbReference type="ARBA" id="ARBA00001936"/>
    </source>
</evidence>
<keyword evidence="11" id="KW-1185">Reference proteome</keyword>
<dbReference type="SUPFAM" id="SSF81631">
    <property type="entry name" value="PAP/OAS1 substrate-binding domain"/>
    <property type="match status" value="1"/>
</dbReference>
<dbReference type="Pfam" id="PF22600">
    <property type="entry name" value="MTPAP-like_central"/>
    <property type="match status" value="1"/>
</dbReference>
<dbReference type="AlphaFoldDB" id="A0A5E4N7L1"/>
<dbReference type="GO" id="GO:0005730">
    <property type="term" value="C:nucleolus"/>
    <property type="evidence" value="ECO:0007669"/>
    <property type="project" value="TreeGrafter"/>
</dbReference>
<name>A0A5E4N7L1_9HEMI</name>
<dbReference type="InterPro" id="IPR045862">
    <property type="entry name" value="Trf4-like"/>
</dbReference>
<evidence type="ECO:0000259" key="9">
    <source>
        <dbReference type="Pfam" id="PF22600"/>
    </source>
</evidence>
<reference evidence="10 11" key="1">
    <citation type="submission" date="2019-08" db="EMBL/GenBank/DDBJ databases">
        <authorList>
            <person name="Alioto T."/>
            <person name="Alioto T."/>
            <person name="Gomez Garrido J."/>
        </authorList>
    </citation>
    <scope>NUCLEOTIDE SEQUENCE [LARGE SCALE GENOMIC DNA]</scope>
</reference>
<dbReference type="GO" id="GO:0031123">
    <property type="term" value="P:RNA 3'-end processing"/>
    <property type="evidence" value="ECO:0007669"/>
    <property type="project" value="TreeGrafter"/>
</dbReference>
<proteinExistence type="inferred from homology"/>
<organism evidence="10 11">
    <name type="scientific">Cinara cedri</name>
    <dbReference type="NCBI Taxonomy" id="506608"/>
    <lineage>
        <taxon>Eukaryota</taxon>
        <taxon>Metazoa</taxon>
        <taxon>Ecdysozoa</taxon>
        <taxon>Arthropoda</taxon>
        <taxon>Hexapoda</taxon>
        <taxon>Insecta</taxon>
        <taxon>Pterygota</taxon>
        <taxon>Neoptera</taxon>
        <taxon>Paraneoptera</taxon>
        <taxon>Hemiptera</taxon>
        <taxon>Sternorrhyncha</taxon>
        <taxon>Aphidomorpha</taxon>
        <taxon>Aphidoidea</taxon>
        <taxon>Aphididae</taxon>
        <taxon>Lachninae</taxon>
        <taxon>Cinara</taxon>
    </lineage>
</organism>
<evidence type="ECO:0000256" key="7">
    <source>
        <dbReference type="SAM" id="MobiDB-lite"/>
    </source>
</evidence>